<feature type="transmembrane region" description="Helical" evidence="6">
    <location>
        <begin position="566"/>
        <end position="584"/>
    </location>
</feature>
<dbReference type="AlphaFoldDB" id="A0A9Q0NCS0"/>
<comment type="caution">
    <text evidence="8">The sequence shown here is derived from an EMBL/GenBank/DDBJ whole genome shotgun (WGS) entry which is preliminary data.</text>
</comment>
<reference evidence="8" key="1">
    <citation type="submission" date="2022-07" db="EMBL/GenBank/DDBJ databases">
        <authorList>
            <person name="Trinca V."/>
            <person name="Uliana J.V.C."/>
            <person name="Torres T.T."/>
            <person name="Ward R.J."/>
            <person name="Monesi N."/>
        </authorList>
    </citation>
    <scope>NUCLEOTIDE SEQUENCE</scope>
    <source>
        <strain evidence="8">HSMRA1968</strain>
        <tissue evidence="8">Whole embryos</tissue>
    </source>
</reference>
<proteinExistence type="predicted"/>
<feature type="transmembrane region" description="Helical" evidence="6">
    <location>
        <begin position="71"/>
        <end position="92"/>
    </location>
</feature>
<feature type="domain" description="Cationic amino acid transporter C-terminal" evidence="7">
    <location>
        <begin position="539"/>
        <end position="589"/>
    </location>
</feature>
<keyword evidence="9" id="KW-1185">Reference proteome</keyword>
<comment type="subcellular location">
    <subcellularLocation>
        <location evidence="1">Membrane</location>
        <topology evidence="1">Multi-pass membrane protein</topology>
    </subcellularLocation>
</comment>
<dbReference type="Pfam" id="PF13906">
    <property type="entry name" value="AA_permease_C"/>
    <property type="match status" value="1"/>
</dbReference>
<organism evidence="8 9">
    <name type="scientific">Pseudolycoriella hygida</name>
    <dbReference type="NCBI Taxonomy" id="35572"/>
    <lineage>
        <taxon>Eukaryota</taxon>
        <taxon>Metazoa</taxon>
        <taxon>Ecdysozoa</taxon>
        <taxon>Arthropoda</taxon>
        <taxon>Hexapoda</taxon>
        <taxon>Insecta</taxon>
        <taxon>Pterygota</taxon>
        <taxon>Neoptera</taxon>
        <taxon>Endopterygota</taxon>
        <taxon>Diptera</taxon>
        <taxon>Nematocera</taxon>
        <taxon>Sciaroidea</taxon>
        <taxon>Sciaridae</taxon>
        <taxon>Pseudolycoriella</taxon>
    </lineage>
</organism>
<evidence type="ECO:0000256" key="2">
    <source>
        <dbReference type="ARBA" id="ARBA00022448"/>
    </source>
</evidence>
<dbReference type="PIRSF" id="PIRSF006060">
    <property type="entry name" value="AA_transporter"/>
    <property type="match status" value="1"/>
</dbReference>
<gene>
    <name evidence="8" type="primary">Slc7a4</name>
    <name evidence="8" type="ORF">Bhyg_03145</name>
</gene>
<name>A0A9Q0NCS0_9DIPT</name>
<dbReference type="PANTHER" id="PTHR43243">
    <property type="entry name" value="INNER MEMBRANE TRANSPORTER YGJI-RELATED"/>
    <property type="match status" value="1"/>
</dbReference>
<keyword evidence="2" id="KW-0813">Transport</keyword>
<feature type="transmembrane region" description="Helical" evidence="6">
    <location>
        <begin position="104"/>
        <end position="125"/>
    </location>
</feature>
<keyword evidence="4 6" id="KW-1133">Transmembrane helix</keyword>
<feature type="transmembrane region" description="Helical" evidence="6">
    <location>
        <begin position="479"/>
        <end position="501"/>
    </location>
</feature>
<dbReference type="Gene3D" id="1.20.1740.10">
    <property type="entry name" value="Amino acid/polyamine transporter I"/>
    <property type="match status" value="2"/>
</dbReference>
<keyword evidence="5 6" id="KW-0472">Membrane</keyword>
<dbReference type="PANTHER" id="PTHR43243:SF4">
    <property type="entry name" value="CATIONIC AMINO ACID TRANSPORTER 4"/>
    <property type="match status" value="1"/>
</dbReference>
<evidence type="ECO:0000256" key="1">
    <source>
        <dbReference type="ARBA" id="ARBA00004141"/>
    </source>
</evidence>
<dbReference type="EMBL" id="WJQU01000001">
    <property type="protein sequence ID" value="KAJ6647921.1"/>
    <property type="molecule type" value="Genomic_DNA"/>
</dbReference>
<dbReference type="InterPro" id="IPR029485">
    <property type="entry name" value="CAT_C"/>
</dbReference>
<feature type="transmembrane region" description="Helical" evidence="6">
    <location>
        <begin position="393"/>
        <end position="412"/>
    </location>
</feature>
<sequence length="644" mass="70002">MPSTRKIILGHVMSGVCTKMNRTKKLPSDIMQTPLNRCLNTFDITLLGIGNMVGAGVYVLTGIVAKDVAGPAIVLSFVIAAMVSMLAALCYAEFGCRIPRAGSAYIYSYVSIGEFWAFVIGWNIILEHMLGAASVARAWSGYVDSMLDGFIANATISVTGEMHEHLLSKYPDFLAFFVCLGYTLALGTGVKTTAILNGTLTTLNVGVVLIVISVGLWHANPRNWSTDGGFLPFGFVGVISGAASCFYAFVGFDSIATSSEEILPSASIPLATILSLCIVTIIYVLVSAALTLMVPYNQINPIASLPSAFGSVDIPWAKYAISIGALCGMSTTLLGSLFALPRCLYAMASDGLLFSFFEKINPRTQVPIQNLIISGFCSASLALVFDLEKLVEFMSIGTLLAYTIVSASIIVLRYRPPSIEETITYAPDETPDEDDDSSQSSVSASSEMVEIALAGKLRPQYRWLEPLVGRCEPGTAVSIAVLLFTIMSVAVCLQFEVYWVHLYKGDWINLVTYGVLIFLMVACLIVITAHHQNCRGLQFKVPLVPLIPALSILFNIELMVHLSALTWLRLLIWLIIGMLVYFFYGIHHSKEGTLGTSYSMLLTTNENQKSYWSSTAKATINKMMGKVIKKSEDKCAIVEDNDET</sequence>
<evidence type="ECO:0000313" key="9">
    <source>
        <dbReference type="Proteomes" id="UP001151699"/>
    </source>
</evidence>
<feature type="transmembrane region" description="Helical" evidence="6">
    <location>
        <begin position="273"/>
        <end position="296"/>
    </location>
</feature>
<dbReference type="GO" id="GO:0005886">
    <property type="term" value="C:plasma membrane"/>
    <property type="evidence" value="ECO:0007669"/>
    <property type="project" value="TreeGrafter"/>
</dbReference>
<dbReference type="InterPro" id="IPR002293">
    <property type="entry name" value="AA/rel_permease1"/>
</dbReference>
<keyword evidence="3 6" id="KW-0812">Transmembrane</keyword>
<dbReference type="OrthoDB" id="3900342at2759"/>
<evidence type="ECO:0000313" key="8">
    <source>
        <dbReference type="EMBL" id="KAJ6647921.1"/>
    </source>
</evidence>
<protein>
    <submittedName>
        <fullName evidence="8">Cationic amino acid transporter 4</fullName>
    </submittedName>
</protein>
<feature type="transmembrane region" description="Helical" evidence="6">
    <location>
        <begin position="541"/>
        <end position="560"/>
    </location>
</feature>
<feature type="transmembrane region" description="Helical" evidence="6">
    <location>
        <begin position="202"/>
        <end position="219"/>
    </location>
</feature>
<feature type="transmembrane region" description="Helical" evidence="6">
    <location>
        <begin position="368"/>
        <end position="387"/>
    </location>
</feature>
<evidence type="ECO:0000256" key="6">
    <source>
        <dbReference type="SAM" id="Phobius"/>
    </source>
</evidence>
<accession>A0A9Q0NCS0</accession>
<feature type="transmembrane region" description="Helical" evidence="6">
    <location>
        <begin position="44"/>
        <end position="65"/>
    </location>
</feature>
<dbReference type="Proteomes" id="UP001151699">
    <property type="component" value="Chromosome A"/>
</dbReference>
<feature type="transmembrane region" description="Helical" evidence="6">
    <location>
        <begin position="231"/>
        <end position="252"/>
    </location>
</feature>
<evidence type="ECO:0000256" key="5">
    <source>
        <dbReference type="ARBA" id="ARBA00023136"/>
    </source>
</evidence>
<dbReference type="FunFam" id="1.20.1740.10:FF:000010">
    <property type="entry name" value="probable cationic amino acid transporter"/>
    <property type="match status" value="1"/>
</dbReference>
<evidence type="ECO:0000259" key="7">
    <source>
        <dbReference type="Pfam" id="PF13906"/>
    </source>
</evidence>
<feature type="transmembrane region" description="Helical" evidence="6">
    <location>
        <begin position="316"/>
        <end position="340"/>
    </location>
</feature>
<evidence type="ECO:0000256" key="4">
    <source>
        <dbReference type="ARBA" id="ARBA00022989"/>
    </source>
</evidence>
<evidence type="ECO:0000256" key="3">
    <source>
        <dbReference type="ARBA" id="ARBA00022692"/>
    </source>
</evidence>
<dbReference type="GO" id="GO:0015171">
    <property type="term" value="F:amino acid transmembrane transporter activity"/>
    <property type="evidence" value="ECO:0007669"/>
    <property type="project" value="TreeGrafter"/>
</dbReference>
<dbReference type="Pfam" id="PF13520">
    <property type="entry name" value="AA_permease_2"/>
    <property type="match status" value="1"/>
</dbReference>
<feature type="transmembrane region" description="Helical" evidence="6">
    <location>
        <begin position="507"/>
        <end position="529"/>
    </location>
</feature>
<feature type="transmembrane region" description="Helical" evidence="6">
    <location>
        <begin position="173"/>
        <end position="190"/>
    </location>
</feature>